<dbReference type="PANTHER" id="PTHR30572">
    <property type="entry name" value="MEMBRANE COMPONENT OF TRANSPORTER-RELATED"/>
    <property type="match status" value="1"/>
</dbReference>
<dbReference type="KEGG" id="clz:BIU88_04020"/>
<dbReference type="Pfam" id="PF02687">
    <property type="entry name" value="FtsX"/>
    <property type="match status" value="1"/>
</dbReference>
<evidence type="ECO:0000256" key="1">
    <source>
        <dbReference type="ARBA" id="ARBA00004651"/>
    </source>
</evidence>
<dbReference type="OrthoDB" id="9769100at2"/>
<dbReference type="InterPro" id="IPR050250">
    <property type="entry name" value="Macrolide_Exporter_MacB"/>
</dbReference>
<dbReference type="Proteomes" id="UP000095185">
    <property type="component" value="Chromosome"/>
</dbReference>
<gene>
    <name evidence="9" type="ORF">BIU88_04020</name>
</gene>
<protein>
    <submittedName>
        <fullName evidence="9">ABC transporter</fullName>
    </submittedName>
</protein>
<sequence length="421" mass="46050">MNSSLQQFRYETGESLNIAVYQIRANKVRSFLTALGVIIGIVAITMMGTAINGIDLGFEKSLSMIGYDVVYVQKGSWSTMGQWWRYRNRPDIETRYAAEINRIIEGNPGSELVVAVPQMSTIQASARYRDREILQIFAMGTSHDYPLTASGDLSAGRFFTAKESATGDAVCVIGDDIATGLFPDGRAVGKSVRLRNHNVRVVGVFKKQGKFLGLFSFDNQLIMPLGAFTKVYGKTPMVTIRVKIRDEKRVPEAKEELTGLMRRIRRLPPGKADDFGINEQQAFKSQLDPIKNGIAVAGIFITGMSLFVGAIGIMNITFVSVKERTREIGLRKALGARRRTILMQFLIESVMICLVGGVIGLATALSITVIIQNLLPDFPVSFSPMLVLASLVISVATGIISGLAPAISASRLDPAVSLRYE</sequence>
<name>A0A1D8CWU6_CHLLM</name>
<keyword evidence="10" id="KW-1185">Reference proteome</keyword>
<dbReference type="EMBL" id="CP017305">
    <property type="protein sequence ID" value="AOS83382.1"/>
    <property type="molecule type" value="Genomic_DNA"/>
</dbReference>
<keyword evidence="4 6" id="KW-1133">Transmembrane helix</keyword>
<dbReference type="Pfam" id="PF12704">
    <property type="entry name" value="MacB_PCD"/>
    <property type="match status" value="1"/>
</dbReference>
<keyword evidence="2" id="KW-1003">Cell membrane</keyword>
<comment type="subcellular location">
    <subcellularLocation>
        <location evidence="1">Cell membrane</location>
        <topology evidence="1">Multi-pass membrane protein</topology>
    </subcellularLocation>
</comment>
<evidence type="ECO:0000256" key="3">
    <source>
        <dbReference type="ARBA" id="ARBA00022692"/>
    </source>
</evidence>
<evidence type="ECO:0000259" key="7">
    <source>
        <dbReference type="Pfam" id="PF02687"/>
    </source>
</evidence>
<evidence type="ECO:0000313" key="9">
    <source>
        <dbReference type="EMBL" id="AOS83382.1"/>
    </source>
</evidence>
<organism evidence="9 10">
    <name type="scientific">Chlorobaculum limnaeum</name>
    <dbReference type="NCBI Taxonomy" id="274537"/>
    <lineage>
        <taxon>Bacteria</taxon>
        <taxon>Pseudomonadati</taxon>
        <taxon>Chlorobiota</taxon>
        <taxon>Chlorobiia</taxon>
        <taxon>Chlorobiales</taxon>
        <taxon>Chlorobiaceae</taxon>
        <taxon>Chlorobaculum</taxon>
    </lineage>
</organism>
<evidence type="ECO:0000256" key="5">
    <source>
        <dbReference type="ARBA" id="ARBA00023136"/>
    </source>
</evidence>
<reference evidence="9" key="1">
    <citation type="submission" date="2016-09" db="EMBL/GenBank/DDBJ databases">
        <title>Genome sequence of Chlorobaculum limnaeum.</title>
        <authorList>
            <person name="Liu Z."/>
            <person name="Tank M."/>
            <person name="Bryant D.A."/>
        </authorList>
    </citation>
    <scope>NUCLEOTIDE SEQUENCE [LARGE SCALE GENOMIC DNA]</scope>
    <source>
        <strain evidence="9">DSM 1677</strain>
    </source>
</reference>
<proteinExistence type="predicted"/>
<dbReference type="InterPro" id="IPR025857">
    <property type="entry name" value="MacB_PCD"/>
</dbReference>
<feature type="transmembrane region" description="Helical" evidence="6">
    <location>
        <begin position="31"/>
        <end position="51"/>
    </location>
</feature>
<feature type="domain" description="ABC3 transporter permease C-terminal" evidence="7">
    <location>
        <begin position="299"/>
        <end position="414"/>
    </location>
</feature>
<dbReference type="STRING" id="274537.BIU88_04020"/>
<feature type="transmembrane region" description="Helical" evidence="6">
    <location>
        <begin position="383"/>
        <end position="404"/>
    </location>
</feature>
<evidence type="ECO:0000256" key="2">
    <source>
        <dbReference type="ARBA" id="ARBA00022475"/>
    </source>
</evidence>
<evidence type="ECO:0000259" key="8">
    <source>
        <dbReference type="Pfam" id="PF12704"/>
    </source>
</evidence>
<feature type="transmembrane region" description="Helical" evidence="6">
    <location>
        <begin position="342"/>
        <end position="371"/>
    </location>
</feature>
<feature type="transmembrane region" description="Helical" evidence="6">
    <location>
        <begin position="294"/>
        <end position="321"/>
    </location>
</feature>
<evidence type="ECO:0000256" key="4">
    <source>
        <dbReference type="ARBA" id="ARBA00022989"/>
    </source>
</evidence>
<dbReference type="GO" id="GO:0005886">
    <property type="term" value="C:plasma membrane"/>
    <property type="evidence" value="ECO:0007669"/>
    <property type="project" value="UniProtKB-SubCell"/>
</dbReference>
<feature type="domain" description="MacB-like periplasmic core" evidence="8">
    <location>
        <begin position="30"/>
        <end position="259"/>
    </location>
</feature>
<dbReference type="GO" id="GO:0022857">
    <property type="term" value="F:transmembrane transporter activity"/>
    <property type="evidence" value="ECO:0007669"/>
    <property type="project" value="TreeGrafter"/>
</dbReference>
<dbReference type="InterPro" id="IPR003838">
    <property type="entry name" value="ABC3_permease_C"/>
</dbReference>
<dbReference type="RefSeq" id="WP_069809102.1">
    <property type="nucleotide sequence ID" value="NZ_CP017305.1"/>
</dbReference>
<dbReference type="AlphaFoldDB" id="A0A1D8CWU6"/>
<dbReference type="PANTHER" id="PTHR30572:SF15">
    <property type="entry name" value="ABC TRANSPORTER PERMEASE"/>
    <property type="match status" value="1"/>
</dbReference>
<accession>A0A1D8CWU6</accession>
<keyword evidence="3 6" id="KW-0812">Transmembrane</keyword>
<evidence type="ECO:0000313" key="10">
    <source>
        <dbReference type="Proteomes" id="UP000095185"/>
    </source>
</evidence>
<keyword evidence="5 6" id="KW-0472">Membrane</keyword>
<evidence type="ECO:0000256" key="6">
    <source>
        <dbReference type="SAM" id="Phobius"/>
    </source>
</evidence>